<evidence type="ECO:0000256" key="1">
    <source>
        <dbReference type="SAM" id="MobiDB-lite"/>
    </source>
</evidence>
<dbReference type="AlphaFoldDB" id="A0A504YRK5"/>
<reference evidence="2 3" key="1">
    <citation type="submission" date="2019-04" db="EMBL/GenBank/DDBJ databases">
        <title>Annotation for the trematode Fasciola gigantica.</title>
        <authorList>
            <person name="Choi Y.-J."/>
        </authorList>
    </citation>
    <scope>NUCLEOTIDE SEQUENCE [LARGE SCALE GENOMIC DNA]</scope>
    <source>
        <strain evidence="2">Uganda_cow_1</strain>
    </source>
</reference>
<name>A0A504YRK5_FASGI</name>
<dbReference type="EMBL" id="SUNJ01006410">
    <property type="protein sequence ID" value="TPP62816.1"/>
    <property type="molecule type" value="Genomic_DNA"/>
</dbReference>
<keyword evidence="3" id="KW-1185">Reference proteome</keyword>
<sequence length="140" mass="14509">MSVSKPSPKEASPPVGKLPAPETAHPQPSQPAAQTETTEESTPVTQTRATATQRPQSHSLGCNRGSQGARSIGFAVAESNALGARDNHYGITVVCGCAGPESQFQQPRQSCRTSSLGAILPNIGIAETARSPKSEPHPSL</sequence>
<gene>
    <name evidence="2" type="ORF">FGIG_12589</name>
</gene>
<feature type="region of interest" description="Disordered" evidence="1">
    <location>
        <begin position="1"/>
        <end position="67"/>
    </location>
</feature>
<feature type="compositionally biased region" description="Polar residues" evidence="1">
    <location>
        <begin position="56"/>
        <end position="67"/>
    </location>
</feature>
<proteinExistence type="predicted"/>
<organism evidence="2 3">
    <name type="scientific">Fasciola gigantica</name>
    <name type="common">Giant liver fluke</name>
    <dbReference type="NCBI Taxonomy" id="46835"/>
    <lineage>
        <taxon>Eukaryota</taxon>
        <taxon>Metazoa</taxon>
        <taxon>Spiralia</taxon>
        <taxon>Lophotrochozoa</taxon>
        <taxon>Platyhelminthes</taxon>
        <taxon>Trematoda</taxon>
        <taxon>Digenea</taxon>
        <taxon>Plagiorchiida</taxon>
        <taxon>Echinostomata</taxon>
        <taxon>Echinostomatoidea</taxon>
        <taxon>Fasciolidae</taxon>
        <taxon>Fasciola</taxon>
    </lineage>
</organism>
<accession>A0A504YRK5</accession>
<evidence type="ECO:0000313" key="3">
    <source>
        <dbReference type="Proteomes" id="UP000316759"/>
    </source>
</evidence>
<comment type="caution">
    <text evidence="2">The sequence shown here is derived from an EMBL/GenBank/DDBJ whole genome shotgun (WGS) entry which is preliminary data.</text>
</comment>
<protein>
    <submittedName>
        <fullName evidence="2">Uncharacterized protein</fullName>
    </submittedName>
</protein>
<dbReference type="Proteomes" id="UP000316759">
    <property type="component" value="Unassembled WGS sequence"/>
</dbReference>
<evidence type="ECO:0000313" key="2">
    <source>
        <dbReference type="EMBL" id="TPP62816.1"/>
    </source>
</evidence>
<feature type="compositionally biased region" description="Polar residues" evidence="1">
    <location>
        <begin position="26"/>
        <end position="36"/>
    </location>
</feature>
<feature type="compositionally biased region" description="Low complexity" evidence="1">
    <location>
        <begin position="42"/>
        <end position="55"/>
    </location>
</feature>